<proteinExistence type="predicted"/>
<comment type="caution">
    <text evidence="1">The sequence shown here is derived from an EMBL/GenBank/DDBJ whole genome shotgun (WGS) entry which is preliminary data.</text>
</comment>
<dbReference type="SUPFAM" id="SSF55874">
    <property type="entry name" value="ATPase domain of HSP90 chaperone/DNA topoisomerase II/histidine kinase"/>
    <property type="match status" value="1"/>
</dbReference>
<dbReference type="InterPro" id="IPR036890">
    <property type="entry name" value="HATPase_C_sf"/>
</dbReference>
<keyword evidence="2" id="KW-1185">Reference proteome</keyword>
<protein>
    <recommendedName>
        <fullName evidence="3">Histidine kinase-, DNA gyrase B-, and HSP90-like ATPase</fullName>
    </recommendedName>
</protein>
<evidence type="ECO:0000313" key="2">
    <source>
        <dbReference type="Proteomes" id="UP001201463"/>
    </source>
</evidence>
<organism evidence="1 2">
    <name type="scientific">Pelomonas caseinilytica</name>
    <dbReference type="NCBI Taxonomy" id="2906763"/>
    <lineage>
        <taxon>Bacteria</taxon>
        <taxon>Pseudomonadati</taxon>
        <taxon>Pseudomonadota</taxon>
        <taxon>Betaproteobacteria</taxon>
        <taxon>Burkholderiales</taxon>
        <taxon>Sphaerotilaceae</taxon>
        <taxon>Roseateles</taxon>
    </lineage>
</organism>
<evidence type="ECO:0008006" key="3">
    <source>
        <dbReference type="Google" id="ProtNLM"/>
    </source>
</evidence>
<dbReference type="Gene3D" id="3.30.565.10">
    <property type="entry name" value="Histidine kinase-like ATPase, C-terminal domain"/>
    <property type="match status" value="1"/>
</dbReference>
<evidence type="ECO:0000313" key="1">
    <source>
        <dbReference type="EMBL" id="MCE4538519.1"/>
    </source>
</evidence>
<dbReference type="RefSeq" id="WP_233392949.1">
    <property type="nucleotide sequence ID" value="NZ_JAJTWT010000005.1"/>
</dbReference>
<gene>
    <name evidence="1" type="ORF">LXT12_14800</name>
</gene>
<accession>A0ABS8XC53</accession>
<sequence>MANHSSILRVPSTLDLSGALRFAKDIASVPQADEYIIDFSRMGHVEPFPMLLISSEIRKLARREHRPRVGCSNFKQCTYAAHMGFFRSFNLEHGNAPGQARGNENYLPITVFETRDLEREALEQGIEVGSQVESISKRMSAVLCGADTGDMFDTLVYSIREIIRNVVEHSGAERFGICAQHWPKNRRVEVAILDRGIGLRSSLFRNPHIDVSDDKKALNYALMPAVSGRAFKGSRINAKGNWANSGFGLYMTNRICRNGGNFFIASGDTGMLLTKTAGKRYFNCGLDGTAVRMVMDTSALVGLRDALGRYREEGYEIQRKYREIVNIDPSSASLMLSEDFDKSAVDSILLKLRRALG</sequence>
<name>A0ABS8XC53_9BURK</name>
<dbReference type="Proteomes" id="UP001201463">
    <property type="component" value="Unassembled WGS sequence"/>
</dbReference>
<reference evidence="1 2" key="1">
    <citation type="submission" date="2021-12" db="EMBL/GenBank/DDBJ databases">
        <title>Genome seq of p7.</title>
        <authorList>
            <person name="Seo T."/>
        </authorList>
    </citation>
    <scope>NUCLEOTIDE SEQUENCE [LARGE SCALE GENOMIC DNA]</scope>
    <source>
        <strain evidence="1 2">P7</strain>
    </source>
</reference>
<dbReference type="EMBL" id="JAJTWT010000005">
    <property type="protein sequence ID" value="MCE4538519.1"/>
    <property type="molecule type" value="Genomic_DNA"/>
</dbReference>